<dbReference type="Gene3D" id="6.10.140.1990">
    <property type="match status" value="1"/>
</dbReference>
<dbReference type="GO" id="GO:1990195">
    <property type="term" value="C:macrolide transmembrane transporter complex"/>
    <property type="evidence" value="ECO:0007669"/>
    <property type="project" value="InterPro"/>
</dbReference>
<dbReference type="EnsemblBacteria" id="ABC24030">
    <property type="protein sequence ID" value="ABC24030"/>
    <property type="gene ID" value="Rru_A3235"/>
</dbReference>
<accession>Q2RPB5</accession>
<dbReference type="Gene3D" id="2.40.50.100">
    <property type="match status" value="1"/>
</dbReference>
<keyword evidence="4" id="KW-1003">Cell membrane</keyword>
<dbReference type="InterPro" id="IPR058625">
    <property type="entry name" value="MdtA-like_BSH"/>
</dbReference>
<dbReference type="STRING" id="269796.Rru_A3235"/>
<dbReference type="Gene3D" id="2.40.30.170">
    <property type="match status" value="1"/>
</dbReference>
<evidence type="ECO:0000259" key="11">
    <source>
        <dbReference type="Pfam" id="PF25967"/>
    </source>
</evidence>
<evidence type="ECO:0000259" key="8">
    <source>
        <dbReference type="Pfam" id="PF25876"/>
    </source>
</evidence>
<dbReference type="NCBIfam" id="TIGR01730">
    <property type="entry name" value="RND_mfp"/>
    <property type="match status" value="1"/>
</dbReference>
<dbReference type="KEGG" id="rru:Rru_A3235"/>
<dbReference type="Pfam" id="PF25876">
    <property type="entry name" value="HH_MFP_RND"/>
    <property type="match status" value="1"/>
</dbReference>
<dbReference type="GO" id="GO:0015562">
    <property type="term" value="F:efflux transmembrane transporter activity"/>
    <property type="evidence" value="ECO:0007669"/>
    <property type="project" value="TreeGrafter"/>
</dbReference>
<gene>
    <name evidence="12" type="ordered locus">Rru_A3235</name>
</gene>
<comment type="similarity">
    <text evidence="2">Belongs to the membrane fusion protein (MFP) (TC 8.A.1) family.</text>
</comment>
<dbReference type="InterPro" id="IPR058627">
    <property type="entry name" value="MdtA-like_C"/>
</dbReference>
<evidence type="ECO:0000259" key="10">
    <source>
        <dbReference type="Pfam" id="PF25944"/>
    </source>
</evidence>
<keyword evidence="13" id="KW-1185">Reference proteome</keyword>
<feature type="domain" description="Multidrug resistance protein MdtA-like C-terminal permuted SH3" evidence="11">
    <location>
        <begin position="316"/>
        <end position="374"/>
    </location>
</feature>
<evidence type="ECO:0000256" key="3">
    <source>
        <dbReference type="ARBA" id="ARBA00022448"/>
    </source>
</evidence>
<feature type="domain" description="Multidrug resistance protein MdtA-like barrel-sandwich hybrid" evidence="9">
    <location>
        <begin position="73"/>
        <end position="223"/>
    </location>
</feature>
<evidence type="ECO:0000259" key="9">
    <source>
        <dbReference type="Pfam" id="PF25917"/>
    </source>
</evidence>
<keyword evidence="3" id="KW-0813">Transport</keyword>
<dbReference type="Pfam" id="PF25944">
    <property type="entry name" value="Beta-barrel_RND"/>
    <property type="match status" value="1"/>
</dbReference>
<dbReference type="InterPro" id="IPR030190">
    <property type="entry name" value="MacA_alpha-hairpin_sf"/>
</dbReference>
<evidence type="ECO:0000256" key="1">
    <source>
        <dbReference type="ARBA" id="ARBA00004236"/>
    </source>
</evidence>
<protein>
    <submittedName>
        <fullName evidence="12">Secretion protein HlyD</fullName>
    </submittedName>
</protein>
<dbReference type="SUPFAM" id="SSF111369">
    <property type="entry name" value="HlyD-like secretion proteins"/>
    <property type="match status" value="1"/>
</dbReference>
<dbReference type="eggNOG" id="COG0845">
    <property type="taxonomic scope" value="Bacteria"/>
</dbReference>
<evidence type="ECO:0000256" key="5">
    <source>
        <dbReference type="ARBA" id="ARBA00022519"/>
    </source>
</evidence>
<sequence>MPPPPASRPRRPSRRTLVLILGLLAACALGAWALGWFGANGDKAPPPRQQTVELGSVENAITAVGSLQPKTYVDVGAQVSGKVSHLPVVIGDRVEKGDLLTVIDPRTYEARVRTDKAALAKLHADRRKAEAQLGLSRQQRARTERLFQAKATSQDSLDSARTTVLVDQAAIESIDAQIEQALAELDADQADLDYTQVYATMSGTIVSIAVVEGQTLNSVQSAPDLMRIADLDTMTVKAEVAEADITAIKPGMPGYFTTLGGGGRRWQGTVRLIEPTPVTDNDVVLYNVLMDVANPDGALMTDMTAQVFFLKDRAENVPVVPLAALTPTATAGTWTASVQGPGGLEQRTVTTGVVNRALAQVVDGLAVGDKVVLPRATPGATAGGFKPPPML</sequence>
<dbReference type="GO" id="GO:1990281">
    <property type="term" value="C:efflux pump complex"/>
    <property type="evidence" value="ECO:0007669"/>
    <property type="project" value="TreeGrafter"/>
</dbReference>
<dbReference type="InterPro" id="IPR006143">
    <property type="entry name" value="RND_pump_MFP"/>
</dbReference>
<dbReference type="PhylomeDB" id="Q2RPB5"/>
<keyword evidence="6" id="KW-0175">Coiled coil</keyword>
<dbReference type="Pfam" id="PF25917">
    <property type="entry name" value="BSH_RND"/>
    <property type="match status" value="1"/>
</dbReference>
<dbReference type="Gene3D" id="2.40.420.20">
    <property type="match status" value="1"/>
</dbReference>
<dbReference type="HOGENOM" id="CLU_018816_14_1_5"/>
<feature type="domain" description="Multidrug resistance protein MdtA-like alpha-helical hairpin" evidence="8">
    <location>
        <begin position="119"/>
        <end position="195"/>
    </location>
</feature>
<dbReference type="EMBL" id="CP000230">
    <property type="protein sequence ID" value="ABC24030.1"/>
    <property type="molecule type" value="Genomic_DNA"/>
</dbReference>
<evidence type="ECO:0000313" key="13">
    <source>
        <dbReference type="Proteomes" id="UP000001929"/>
    </source>
</evidence>
<evidence type="ECO:0000256" key="4">
    <source>
        <dbReference type="ARBA" id="ARBA00022475"/>
    </source>
</evidence>
<dbReference type="InterPro" id="IPR058626">
    <property type="entry name" value="MdtA-like_b-barrel"/>
</dbReference>
<evidence type="ECO:0000256" key="7">
    <source>
        <dbReference type="ARBA" id="ARBA00023136"/>
    </source>
</evidence>
<dbReference type="Proteomes" id="UP000001929">
    <property type="component" value="Chromosome"/>
</dbReference>
<dbReference type="RefSeq" id="WP_011390983.1">
    <property type="nucleotide sequence ID" value="NC_007643.1"/>
</dbReference>
<dbReference type="PANTHER" id="PTHR30469:SF33">
    <property type="entry name" value="SLR1207 PROTEIN"/>
    <property type="match status" value="1"/>
</dbReference>
<dbReference type="Pfam" id="PF25967">
    <property type="entry name" value="RND-MFP_C"/>
    <property type="match status" value="1"/>
</dbReference>
<dbReference type="GO" id="GO:1990961">
    <property type="term" value="P:xenobiotic detoxification by transmembrane export across the plasma membrane"/>
    <property type="evidence" value="ECO:0007669"/>
    <property type="project" value="InterPro"/>
</dbReference>
<proteinExistence type="inferred from homology"/>
<dbReference type="PATRIC" id="fig|269796.9.peg.3350"/>
<dbReference type="GO" id="GO:0030313">
    <property type="term" value="C:cell envelope"/>
    <property type="evidence" value="ECO:0007669"/>
    <property type="project" value="UniProtKB-SubCell"/>
</dbReference>
<evidence type="ECO:0000256" key="6">
    <source>
        <dbReference type="ARBA" id="ARBA00023054"/>
    </source>
</evidence>
<comment type="subcellular location">
    <subcellularLocation>
        <location evidence="1">Cell membrane</location>
    </subcellularLocation>
</comment>
<dbReference type="InterPro" id="IPR058624">
    <property type="entry name" value="MdtA-like_HH"/>
</dbReference>
<evidence type="ECO:0000313" key="12">
    <source>
        <dbReference type="EMBL" id="ABC24030.1"/>
    </source>
</evidence>
<organism evidence="12 13">
    <name type="scientific">Rhodospirillum rubrum (strain ATCC 11170 / ATH 1.1.1 / DSM 467 / LMG 4362 / NCIMB 8255 / S1)</name>
    <dbReference type="NCBI Taxonomy" id="269796"/>
    <lineage>
        <taxon>Bacteria</taxon>
        <taxon>Pseudomonadati</taxon>
        <taxon>Pseudomonadota</taxon>
        <taxon>Alphaproteobacteria</taxon>
        <taxon>Rhodospirillales</taxon>
        <taxon>Rhodospirillaceae</taxon>
        <taxon>Rhodospirillum</taxon>
    </lineage>
</organism>
<name>Q2RPB5_RHORT</name>
<dbReference type="GO" id="GO:0019898">
    <property type="term" value="C:extrinsic component of membrane"/>
    <property type="evidence" value="ECO:0007669"/>
    <property type="project" value="InterPro"/>
</dbReference>
<feature type="domain" description="Multidrug resistance protein MdtA-like beta-barrel" evidence="10">
    <location>
        <begin position="233"/>
        <end position="308"/>
    </location>
</feature>
<dbReference type="PANTHER" id="PTHR30469">
    <property type="entry name" value="MULTIDRUG RESISTANCE PROTEIN MDTA"/>
    <property type="match status" value="1"/>
</dbReference>
<dbReference type="AlphaFoldDB" id="Q2RPB5"/>
<reference evidence="12 13" key="1">
    <citation type="journal article" date="2011" name="Stand. Genomic Sci.">
        <title>Complete genome sequence of Rhodospirillum rubrum type strain (S1).</title>
        <authorList>
            <person name="Munk A.C."/>
            <person name="Copeland A."/>
            <person name="Lucas S."/>
            <person name="Lapidus A."/>
            <person name="Del Rio T.G."/>
            <person name="Barry K."/>
            <person name="Detter J.C."/>
            <person name="Hammon N."/>
            <person name="Israni S."/>
            <person name="Pitluck S."/>
            <person name="Brettin T."/>
            <person name="Bruce D."/>
            <person name="Han C."/>
            <person name="Tapia R."/>
            <person name="Gilna P."/>
            <person name="Schmutz J."/>
            <person name="Larimer F."/>
            <person name="Land M."/>
            <person name="Kyrpides N.C."/>
            <person name="Mavromatis K."/>
            <person name="Richardson P."/>
            <person name="Rohde M."/>
            <person name="Goker M."/>
            <person name="Klenk H.P."/>
            <person name="Zhang Y."/>
            <person name="Roberts G.P."/>
            <person name="Reslewic S."/>
            <person name="Schwartz D.C."/>
        </authorList>
    </citation>
    <scope>NUCLEOTIDE SEQUENCE [LARGE SCALE GENOMIC DNA]</scope>
    <source>
        <strain evidence="13">ATCC 11170 / ATH 1.1.1 / DSM 467 / LMG 4362 / NCIMB 8255 / S1</strain>
    </source>
</reference>
<evidence type="ECO:0000256" key="2">
    <source>
        <dbReference type="ARBA" id="ARBA00009477"/>
    </source>
</evidence>
<keyword evidence="7" id="KW-0472">Membrane</keyword>
<keyword evidence="5" id="KW-0997">Cell inner membrane</keyword>